<evidence type="ECO:0000256" key="4">
    <source>
        <dbReference type="ARBA" id="ARBA00022553"/>
    </source>
</evidence>
<dbReference type="RefSeq" id="WP_179720926.1">
    <property type="nucleotide sequence ID" value="NZ_JACBZT010000001.1"/>
</dbReference>
<evidence type="ECO:0000313" key="13">
    <source>
        <dbReference type="EMBL" id="NYJ08384.1"/>
    </source>
</evidence>
<feature type="domain" description="PTS EIIA type-2" evidence="12">
    <location>
        <begin position="3"/>
        <end position="142"/>
    </location>
</feature>
<dbReference type="InterPro" id="IPR050893">
    <property type="entry name" value="Sugar_PTS"/>
</dbReference>
<dbReference type="AlphaFoldDB" id="A0A853CK01"/>
<dbReference type="GO" id="GO:0016301">
    <property type="term" value="F:kinase activity"/>
    <property type="evidence" value="ECO:0007669"/>
    <property type="project" value="UniProtKB-KW"/>
</dbReference>
<evidence type="ECO:0000259" key="12">
    <source>
        <dbReference type="PROSITE" id="PS51094"/>
    </source>
</evidence>
<evidence type="ECO:0000256" key="5">
    <source>
        <dbReference type="ARBA" id="ARBA00022597"/>
    </source>
</evidence>
<evidence type="ECO:0000256" key="11">
    <source>
        <dbReference type="ARBA" id="ARBA00030962"/>
    </source>
</evidence>
<dbReference type="PANTHER" id="PTHR30181:SF2">
    <property type="entry name" value="PTS SYSTEM MANNITOL-SPECIFIC EIICBA COMPONENT"/>
    <property type="match status" value="1"/>
</dbReference>
<evidence type="ECO:0000256" key="10">
    <source>
        <dbReference type="ARBA" id="ARBA00030956"/>
    </source>
</evidence>
<evidence type="ECO:0000256" key="2">
    <source>
        <dbReference type="ARBA" id="ARBA00014783"/>
    </source>
</evidence>
<evidence type="ECO:0000256" key="8">
    <source>
        <dbReference type="ARBA" id="ARBA00022777"/>
    </source>
</evidence>
<evidence type="ECO:0000313" key="14">
    <source>
        <dbReference type="Proteomes" id="UP000541969"/>
    </source>
</evidence>
<dbReference type="Pfam" id="PF00359">
    <property type="entry name" value="PTS_EIIA_2"/>
    <property type="match status" value="1"/>
</dbReference>
<keyword evidence="6" id="KW-0808">Transferase</keyword>
<comment type="caution">
    <text evidence="13">The sequence shown here is derived from an EMBL/GenBank/DDBJ whole genome shotgun (WGS) entry which is preliminary data.</text>
</comment>
<keyword evidence="7" id="KW-0598">Phosphotransferase system</keyword>
<comment type="function">
    <text evidence="1">The phosphoenolpyruvate-dependent sugar phosphotransferase system (sugar PTS), a major carbohydrate active transport system, catalyzes the phosphorylation of incoming sugar substrates concomitantly with their translocation across the cell membrane. The enzyme II CmtAB PTS system is involved in D-mannitol transport.</text>
</comment>
<dbReference type="PROSITE" id="PS51094">
    <property type="entry name" value="PTS_EIIA_TYPE_2"/>
    <property type="match status" value="1"/>
</dbReference>
<dbReference type="SUPFAM" id="SSF55804">
    <property type="entry name" value="Phoshotransferase/anion transport protein"/>
    <property type="match status" value="1"/>
</dbReference>
<dbReference type="InterPro" id="IPR002178">
    <property type="entry name" value="PTS_EIIA_type-2_dom"/>
</dbReference>
<keyword evidence="4" id="KW-0597">Phosphoprotein</keyword>
<proteinExistence type="predicted"/>
<name>A0A853CK01_9ACTN</name>
<reference evidence="13 14" key="1">
    <citation type="submission" date="2020-07" db="EMBL/GenBank/DDBJ databases">
        <title>Sequencing the genomes of 1000 actinobacteria strains.</title>
        <authorList>
            <person name="Klenk H.-P."/>
        </authorList>
    </citation>
    <scope>NUCLEOTIDE SEQUENCE [LARGE SCALE GENOMIC DNA]</scope>
    <source>
        <strain evidence="13 14">DSM 104001</strain>
    </source>
</reference>
<evidence type="ECO:0000256" key="6">
    <source>
        <dbReference type="ARBA" id="ARBA00022679"/>
    </source>
</evidence>
<organism evidence="13 14">
    <name type="scientific">Petropleomorpha daqingensis</name>
    <dbReference type="NCBI Taxonomy" id="2026353"/>
    <lineage>
        <taxon>Bacteria</taxon>
        <taxon>Bacillati</taxon>
        <taxon>Actinomycetota</taxon>
        <taxon>Actinomycetes</taxon>
        <taxon>Geodermatophilales</taxon>
        <taxon>Geodermatophilaceae</taxon>
        <taxon>Petropleomorpha</taxon>
    </lineage>
</organism>
<dbReference type="GO" id="GO:0009401">
    <property type="term" value="P:phosphoenolpyruvate-dependent sugar phosphotransferase system"/>
    <property type="evidence" value="ECO:0007669"/>
    <property type="project" value="UniProtKB-KW"/>
</dbReference>
<evidence type="ECO:0000256" key="9">
    <source>
        <dbReference type="ARBA" id="ARBA00029908"/>
    </source>
</evidence>
<accession>A0A853CK01</accession>
<dbReference type="InterPro" id="IPR016152">
    <property type="entry name" value="PTrfase/Anion_transptr"/>
</dbReference>
<keyword evidence="14" id="KW-1185">Reference proteome</keyword>
<evidence type="ECO:0000256" key="1">
    <source>
        <dbReference type="ARBA" id="ARBA00002434"/>
    </source>
</evidence>
<dbReference type="Gene3D" id="3.40.930.10">
    <property type="entry name" value="Mannitol-specific EII, Chain A"/>
    <property type="match status" value="1"/>
</dbReference>
<dbReference type="PANTHER" id="PTHR30181">
    <property type="entry name" value="MANNITOL PERMEASE IIC COMPONENT"/>
    <property type="match status" value="1"/>
</dbReference>
<sequence>MSDILTPALVRVPGRAVSKDDAIREAGQLLVDAGAVLPEYVDAMFEREKSVSTYMGNYLAIPHGTNEAKDAIRSSALSVVRYDAPIDWDGNEVRFAVGVAGVDNGHLEILSRIAIVFSDPDEVDTLLAAGSADELYQLLAAVNEEDEA</sequence>
<keyword evidence="5" id="KW-0762">Sugar transport</keyword>
<dbReference type="GO" id="GO:0005886">
    <property type="term" value="C:plasma membrane"/>
    <property type="evidence" value="ECO:0007669"/>
    <property type="project" value="TreeGrafter"/>
</dbReference>
<evidence type="ECO:0000256" key="3">
    <source>
        <dbReference type="ARBA" id="ARBA00022448"/>
    </source>
</evidence>
<dbReference type="Proteomes" id="UP000541969">
    <property type="component" value="Unassembled WGS sequence"/>
</dbReference>
<evidence type="ECO:0000256" key="7">
    <source>
        <dbReference type="ARBA" id="ARBA00022683"/>
    </source>
</evidence>
<dbReference type="EMBL" id="JACBZT010000001">
    <property type="protein sequence ID" value="NYJ08384.1"/>
    <property type="molecule type" value="Genomic_DNA"/>
</dbReference>
<gene>
    <name evidence="13" type="ORF">GGQ55_004662</name>
</gene>
<protein>
    <recommendedName>
        <fullName evidence="2">Mannitol-specific phosphotransferase enzyme IIA component</fullName>
    </recommendedName>
    <alternativeName>
        <fullName evidence="10">EIIA</fullName>
    </alternativeName>
    <alternativeName>
        <fullName evidence="11">EIII</fullName>
    </alternativeName>
    <alternativeName>
        <fullName evidence="9">PTS system mannitol-specific EIIA component</fullName>
    </alternativeName>
</protein>
<dbReference type="GO" id="GO:0090563">
    <property type="term" value="F:protein-phosphocysteine-sugar phosphotransferase activity"/>
    <property type="evidence" value="ECO:0007669"/>
    <property type="project" value="TreeGrafter"/>
</dbReference>
<dbReference type="CDD" id="cd00211">
    <property type="entry name" value="PTS_IIA_fru"/>
    <property type="match status" value="1"/>
</dbReference>
<dbReference type="PROSITE" id="PS00372">
    <property type="entry name" value="PTS_EIIA_TYPE_2_HIS"/>
    <property type="match status" value="1"/>
</dbReference>
<keyword evidence="3" id="KW-0813">Transport</keyword>
<keyword evidence="8" id="KW-0418">Kinase</keyword>